<feature type="signal peptide" evidence="6">
    <location>
        <begin position="1"/>
        <end position="28"/>
    </location>
</feature>
<name>A0A1I2A5D4_9FIRM</name>
<sequence length="460" mass="49164">MKRIIAKTLTAGLLASLVLGWAPYRASAAPVITNMPHRADGTRITGSQPVPRKMPGDVAVKAKPQNPESAAAPGVNQAPAVQTVPKTDAPKPATPAAQPAPKAVTPEPATAPVQTVPKTEAPKPATPAAQPAPKAVTPEPATAPVQAAPKTEAPKPATPPAQVKPATPAVQTATPKAEAPKPATPAAQPAPKAETSKPATPVLIKPAVQTEPKPAVKAEPAKLPTKPPGLETKKAEQKKPDAPVKKLKPKKPEPEKSVYQVGDKGWKVKQAQQYLQKLGFEPGEADGRFTKSTRRALRKFQKKYKLKETGNLDNATYEELKWQAEAKEYGGNVASAKILKTAAQYKGVPYVFGGTTPRGFDCSGYVQYVFARHGIRLTRTADTQAREGKFVSKKNLKPGDLVFFTTYEPGASHVGIYAGNNLFWNATSSRGIMLSNLTDSYWGPRYYTARRILTGNDRNR</sequence>
<dbReference type="PANTHER" id="PTHR47053">
    <property type="entry name" value="MUREIN DD-ENDOPEPTIDASE MEPH-RELATED"/>
    <property type="match status" value="1"/>
</dbReference>
<dbReference type="SUPFAM" id="SSF47090">
    <property type="entry name" value="PGBD-like"/>
    <property type="match status" value="1"/>
</dbReference>
<evidence type="ECO:0000256" key="2">
    <source>
        <dbReference type="ARBA" id="ARBA00022670"/>
    </source>
</evidence>
<reference evidence="8 9" key="1">
    <citation type="submission" date="2016-10" db="EMBL/GenBank/DDBJ databases">
        <authorList>
            <person name="de Groot N.N."/>
        </authorList>
    </citation>
    <scope>NUCLEOTIDE SEQUENCE [LARGE SCALE GENOMIC DNA]</scope>
    <source>
        <strain evidence="8 9">DSM 9236</strain>
    </source>
</reference>
<protein>
    <submittedName>
        <fullName evidence="8">Putative peptidoglycan binding domain-containing protein</fullName>
    </submittedName>
</protein>
<dbReference type="Proteomes" id="UP000198896">
    <property type="component" value="Unassembled WGS sequence"/>
</dbReference>
<feature type="compositionally biased region" description="Low complexity" evidence="5">
    <location>
        <begin position="117"/>
        <end position="138"/>
    </location>
</feature>
<gene>
    <name evidence="8" type="ORF">SAMN05216245_10560</name>
</gene>
<dbReference type="PANTHER" id="PTHR47053:SF1">
    <property type="entry name" value="MUREIN DD-ENDOPEPTIDASE MEPH-RELATED"/>
    <property type="match status" value="1"/>
</dbReference>
<dbReference type="PRINTS" id="PR01217">
    <property type="entry name" value="PRICHEXTENSN"/>
</dbReference>
<dbReference type="InterPro" id="IPR002477">
    <property type="entry name" value="Peptidoglycan-bd-like"/>
</dbReference>
<evidence type="ECO:0000313" key="9">
    <source>
        <dbReference type="Proteomes" id="UP000198896"/>
    </source>
</evidence>
<organism evidence="8 9">
    <name type="scientific">Succiniclasticum ruminis DSM 9236</name>
    <dbReference type="NCBI Taxonomy" id="1123323"/>
    <lineage>
        <taxon>Bacteria</taxon>
        <taxon>Bacillati</taxon>
        <taxon>Bacillota</taxon>
        <taxon>Negativicutes</taxon>
        <taxon>Acidaminococcales</taxon>
        <taxon>Acidaminococcaceae</taxon>
        <taxon>Succiniclasticum</taxon>
    </lineage>
</organism>
<dbReference type="InterPro" id="IPR036366">
    <property type="entry name" value="PGBDSf"/>
</dbReference>
<evidence type="ECO:0000256" key="5">
    <source>
        <dbReference type="SAM" id="MobiDB-lite"/>
    </source>
</evidence>
<feature type="compositionally biased region" description="Low complexity" evidence="5">
    <location>
        <begin position="171"/>
        <end position="193"/>
    </location>
</feature>
<dbReference type="AlphaFoldDB" id="A0A1I2A5D4"/>
<dbReference type="InterPro" id="IPR038765">
    <property type="entry name" value="Papain-like_cys_pep_sf"/>
</dbReference>
<keyword evidence="6" id="KW-0732">Signal</keyword>
<dbReference type="GO" id="GO:0006508">
    <property type="term" value="P:proteolysis"/>
    <property type="evidence" value="ECO:0007669"/>
    <property type="project" value="UniProtKB-KW"/>
</dbReference>
<comment type="similarity">
    <text evidence="1">Belongs to the peptidase C40 family.</text>
</comment>
<dbReference type="PROSITE" id="PS51935">
    <property type="entry name" value="NLPC_P60"/>
    <property type="match status" value="1"/>
</dbReference>
<feature type="region of interest" description="Disordered" evidence="5">
    <location>
        <begin position="39"/>
        <end position="259"/>
    </location>
</feature>
<evidence type="ECO:0000256" key="3">
    <source>
        <dbReference type="ARBA" id="ARBA00022801"/>
    </source>
</evidence>
<evidence type="ECO:0000313" key="8">
    <source>
        <dbReference type="EMBL" id="SFE39255.1"/>
    </source>
</evidence>
<dbReference type="InterPro" id="IPR051202">
    <property type="entry name" value="Peptidase_C40"/>
</dbReference>
<proteinExistence type="inferred from homology"/>
<dbReference type="SUPFAM" id="SSF54001">
    <property type="entry name" value="Cysteine proteinases"/>
    <property type="match status" value="1"/>
</dbReference>
<dbReference type="Pfam" id="PF00877">
    <property type="entry name" value="NLPC_P60"/>
    <property type="match status" value="1"/>
</dbReference>
<keyword evidence="2" id="KW-0645">Protease</keyword>
<dbReference type="Pfam" id="PF01471">
    <property type="entry name" value="PG_binding_1"/>
    <property type="match status" value="1"/>
</dbReference>
<accession>A0A1I2A5D4</accession>
<dbReference type="STRING" id="1123323.SAMN05216245_10560"/>
<dbReference type="RefSeq" id="WP_245763649.1">
    <property type="nucleotide sequence ID" value="NZ_FONL01000005.1"/>
</dbReference>
<evidence type="ECO:0000259" key="7">
    <source>
        <dbReference type="PROSITE" id="PS51935"/>
    </source>
</evidence>
<dbReference type="InterPro" id="IPR036365">
    <property type="entry name" value="PGBD-like_sf"/>
</dbReference>
<keyword evidence="9" id="KW-1185">Reference proteome</keyword>
<evidence type="ECO:0000256" key="6">
    <source>
        <dbReference type="SAM" id="SignalP"/>
    </source>
</evidence>
<feature type="compositionally biased region" description="Low complexity" evidence="5">
    <location>
        <begin position="85"/>
        <end position="106"/>
    </location>
</feature>
<dbReference type="Gene3D" id="3.90.1720.10">
    <property type="entry name" value="endopeptidase domain like (from Nostoc punctiforme)"/>
    <property type="match status" value="1"/>
</dbReference>
<dbReference type="EMBL" id="FONL01000005">
    <property type="protein sequence ID" value="SFE39255.1"/>
    <property type="molecule type" value="Genomic_DNA"/>
</dbReference>
<feature type="compositionally biased region" description="Basic and acidic residues" evidence="5">
    <location>
        <begin position="231"/>
        <end position="256"/>
    </location>
</feature>
<evidence type="ECO:0000256" key="4">
    <source>
        <dbReference type="ARBA" id="ARBA00022807"/>
    </source>
</evidence>
<dbReference type="InterPro" id="IPR000064">
    <property type="entry name" value="NLP_P60_dom"/>
</dbReference>
<feature type="domain" description="NlpC/P60" evidence="7">
    <location>
        <begin position="332"/>
        <end position="453"/>
    </location>
</feature>
<keyword evidence="3" id="KW-0378">Hydrolase</keyword>
<feature type="chain" id="PRO_5011520923" evidence="6">
    <location>
        <begin position="29"/>
        <end position="460"/>
    </location>
</feature>
<evidence type="ECO:0000256" key="1">
    <source>
        <dbReference type="ARBA" id="ARBA00007074"/>
    </source>
</evidence>
<dbReference type="Gene3D" id="1.10.101.10">
    <property type="entry name" value="PGBD-like superfamily/PGBD"/>
    <property type="match status" value="1"/>
</dbReference>
<keyword evidence="4" id="KW-0788">Thiol protease</keyword>
<dbReference type="GO" id="GO:0008234">
    <property type="term" value="F:cysteine-type peptidase activity"/>
    <property type="evidence" value="ECO:0007669"/>
    <property type="project" value="UniProtKB-KW"/>
</dbReference>